<dbReference type="InterPro" id="IPR011527">
    <property type="entry name" value="ABC1_TM_dom"/>
</dbReference>
<sequence>MEDTRNKQKTTSGKTKSGLLALLKPYMSMIVLLVVFALLGNGANLIIPKIISYGIDAYTDGQFVLKNVVVAFVLVSAGIFLFSYLQAIIQTYASERVAFDLRKKLSDKISRQSFSFIRESNPSKLLTNLTSDIDSVKMFVAQAVASIISSVFMIIGTCVLMLLINWRLALSVILMIPVIGFAFYFVLRKVRVLFKKSREIIDRLNQVINESILGAAIIRVINSQQLEYGKFLATNTEAKKLGISILTLFATLIPIITFVANLATLTILALGGHFVINGSLSLGDFAAFNSYVSMLVFPIIVIGFMSNTIARASASYERIDQVLKKPETPGTGTDTTPLQGNIEVRNVTVLYDDKPVLKDVSFAVKAGSRTAIIGPTAAGKSQLLYLLTGLIKPDSGTIEFEGIYSQDFQKESFHQQIGFVFQDSVLFNLSLRENIAFSNTVTDESLAKAIETAELKGFVQSLPQKLDTIVSERGTSLSGGQKQRIMLARALALNPKILLLDDFTARVDQQTEQKILHNVLNNYPDLTLVSVTQKIAPVKNFDQIIMLMEGEVIETGSHETLLATCPEYIQIYNSQQSTSHYELQS</sequence>
<dbReference type="PANTHER" id="PTHR43394:SF1">
    <property type="entry name" value="ATP-BINDING CASSETTE SUB-FAMILY B MEMBER 10, MITOCHONDRIAL"/>
    <property type="match status" value="1"/>
</dbReference>
<evidence type="ECO:0000256" key="2">
    <source>
        <dbReference type="ARBA" id="ARBA00022448"/>
    </source>
</evidence>
<dbReference type="InterPro" id="IPR003593">
    <property type="entry name" value="AAA+_ATPase"/>
</dbReference>
<evidence type="ECO:0000259" key="10">
    <source>
        <dbReference type="PROSITE" id="PS50893"/>
    </source>
</evidence>
<proteinExistence type="predicted"/>
<keyword evidence="4 9" id="KW-0812">Transmembrane</keyword>
<dbReference type="PROSITE" id="PS50929">
    <property type="entry name" value="ABC_TM1F"/>
    <property type="match status" value="1"/>
</dbReference>
<dbReference type="GO" id="GO:0005886">
    <property type="term" value="C:plasma membrane"/>
    <property type="evidence" value="ECO:0007669"/>
    <property type="project" value="UniProtKB-SubCell"/>
</dbReference>
<dbReference type="InterPro" id="IPR017871">
    <property type="entry name" value="ABC_transporter-like_CS"/>
</dbReference>
<dbReference type="PANTHER" id="PTHR43394">
    <property type="entry name" value="ATP-DEPENDENT PERMEASE MDL1, MITOCHONDRIAL"/>
    <property type="match status" value="1"/>
</dbReference>
<evidence type="ECO:0000259" key="11">
    <source>
        <dbReference type="PROSITE" id="PS50929"/>
    </source>
</evidence>
<comment type="caution">
    <text evidence="12">The sequence shown here is derived from an EMBL/GenBank/DDBJ whole genome shotgun (WGS) entry which is preliminary data.</text>
</comment>
<evidence type="ECO:0000256" key="1">
    <source>
        <dbReference type="ARBA" id="ARBA00004651"/>
    </source>
</evidence>
<dbReference type="Gene3D" id="3.40.50.300">
    <property type="entry name" value="P-loop containing nucleotide triphosphate hydrolases"/>
    <property type="match status" value="1"/>
</dbReference>
<dbReference type="FunFam" id="3.40.50.300:FF:000854">
    <property type="entry name" value="Multidrug ABC transporter ATP-binding protein"/>
    <property type="match status" value="1"/>
</dbReference>
<keyword evidence="8 9" id="KW-0472">Membrane</keyword>
<accession>A0A399CZ23</accession>
<dbReference type="PROSITE" id="PS00211">
    <property type="entry name" value="ABC_TRANSPORTER_1"/>
    <property type="match status" value="1"/>
</dbReference>
<organism evidence="12 13">
    <name type="scientific">Mariniphaga sediminis</name>
    <dbReference type="NCBI Taxonomy" id="1628158"/>
    <lineage>
        <taxon>Bacteria</taxon>
        <taxon>Pseudomonadati</taxon>
        <taxon>Bacteroidota</taxon>
        <taxon>Bacteroidia</taxon>
        <taxon>Marinilabiliales</taxon>
        <taxon>Prolixibacteraceae</taxon>
        <taxon>Mariniphaga</taxon>
    </lineage>
</organism>
<dbReference type="SUPFAM" id="SSF52540">
    <property type="entry name" value="P-loop containing nucleoside triphosphate hydrolases"/>
    <property type="match status" value="1"/>
</dbReference>
<dbReference type="Gene3D" id="1.20.1560.10">
    <property type="entry name" value="ABC transporter type 1, transmembrane domain"/>
    <property type="match status" value="1"/>
</dbReference>
<evidence type="ECO:0000256" key="7">
    <source>
        <dbReference type="ARBA" id="ARBA00022989"/>
    </source>
</evidence>
<dbReference type="RefSeq" id="WP_119350551.1">
    <property type="nucleotide sequence ID" value="NZ_QWET01000009.1"/>
</dbReference>
<feature type="transmembrane region" description="Helical" evidence="9">
    <location>
        <begin position="168"/>
        <end position="187"/>
    </location>
</feature>
<dbReference type="AlphaFoldDB" id="A0A399CZ23"/>
<dbReference type="InterPro" id="IPR039421">
    <property type="entry name" value="Type_1_exporter"/>
</dbReference>
<gene>
    <name evidence="12" type="ORF">D1164_13645</name>
</gene>
<feature type="domain" description="ABC transporter" evidence="10">
    <location>
        <begin position="342"/>
        <end position="574"/>
    </location>
</feature>
<keyword evidence="7 9" id="KW-1133">Transmembrane helix</keyword>
<dbReference type="SMART" id="SM00382">
    <property type="entry name" value="AAA"/>
    <property type="match status" value="1"/>
</dbReference>
<dbReference type="PROSITE" id="PS50893">
    <property type="entry name" value="ABC_TRANSPORTER_2"/>
    <property type="match status" value="1"/>
</dbReference>
<feature type="transmembrane region" description="Helical" evidence="9">
    <location>
        <begin position="63"/>
        <end position="85"/>
    </location>
</feature>
<keyword evidence="5" id="KW-0547">Nucleotide-binding</keyword>
<evidence type="ECO:0000256" key="3">
    <source>
        <dbReference type="ARBA" id="ARBA00022475"/>
    </source>
</evidence>
<keyword evidence="3" id="KW-1003">Cell membrane</keyword>
<name>A0A399CZ23_9BACT</name>
<dbReference type="EMBL" id="QWET01000009">
    <property type="protein sequence ID" value="RIH64679.1"/>
    <property type="molecule type" value="Genomic_DNA"/>
</dbReference>
<comment type="subcellular location">
    <subcellularLocation>
        <location evidence="1">Cell membrane</location>
        <topology evidence="1">Multi-pass membrane protein</topology>
    </subcellularLocation>
</comment>
<dbReference type="Pfam" id="PF00005">
    <property type="entry name" value="ABC_tran"/>
    <property type="match status" value="1"/>
</dbReference>
<evidence type="ECO:0000256" key="4">
    <source>
        <dbReference type="ARBA" id="ARBA00022692"/>
    </source>
</evidence>
<evidence type="ECO:0000313" key="12">
    <source>
        <dbReference type="EMBL" id="RIH64679.1"/>
    </source>
</evidence>
<protein>
    <submittedName>
        <fullName evidence="12">ABC transporter ATP-binding protein</fullName>
    </submittedName>
</protein>
<evidence type="ECO:0000256" key="9">
    <source>
        <dbReference type="SAM" id="Phobius"/>
    </source>
</evidence>
<keyword evidence="2" id="KW-0813">Transport</keyword>
<feature type="transmembrane region" description="Helical" evidence="9">
    <location>
        <begin position="21"/>
        <end position="43"/>
    </location>
</feature>
<dbReference type="SUPFAM" id="SSF90123">
    <property type="entry name" value="ABC transporter transmembrane region"/>
    <property type="match status" value="1"/>
</dbReference>
<reference evidence="12 13" key="1">
    <citation type="journal article" date="2015" name="Int. J. Syst. Evol. Microbiol.">
        <title>Mariniphaga sediminis sp. nov., isolated from coastal sediment.</title>
        <authorList>
            <person name="Wang F.Q."/>
            <person name="Shen Q.Y."/>
            <person name="Chen G.J."/>
            <person name="Du Z.J."/>
        </authorList>
    </citation>
    <scope>NUCLEOTIDE SEQUENCE [LARGE SCALE GENOMIC DNA]</scope>
    <source>
        <strain evidence="12 13">SY21</strain>
    </source>
</reference>
<keyword evidence="6 12" id="KW-0067">ATP-binding</keyword>
<evidence type="ECO:0000313" key="13">
    <source>
        <dbReference type="Proteomes" id="UP000266441"/>
    </source>
</evidence>
<feature type="transmembrane region" description="Helical" evidence="9">
    <location>
        <begin position="139"/>
        <end position="162"/>
    </location>
</feature>
<dbReference type="InterPro" id="IPR003439">
    <property type="entry name" value="ABC_transporter-like_ATP-bd"/>
</dbReference>
<dbReference type="GO" id="GO:0005524">
    <property type="term" value="F:ATP binding"/>
    <property type="evidence" value="ECO:0007669"/>
    <property type="project" value="UniProtKB-KW"/>
</dbReference>
<dbReference type="InterPro" id="IPR036640">
    <property type="entry name" value="ABC1_TM_sf"/>
</dbReference>
<evidence type="ECO:0000256" key="5">
    <source>
        <dbReference type="ARBA" id="ARBA00022741"/>
    </source>
</evidence>
<feature type="domain" description="ABC transmembrane type-1" evidence="11">
    <location>
        <begin position="31"/>
        <end position="311"/>
    </location>
</feature>
<dbReference type="OrthoDB" id="9760358at2"/>
<feature type="transmembrane region" description="Helical" evidence="9">
    <location>
        <begin position="291"/>
        <end position="310"/>
    </location>
</feature>
<dbReference type="InterPro" id="IPR027417">
    <property type="entry name" value="P-loop_NTPase"/>
</dbReference>
<evidence type="ECO:0000256" key="6">
    <source>
        <dbReference type="ARBA" id="ARBA00022840"/>
    </source>
</evidence>
<dbReference type="GO" id="GO:0016887">
    <property type="term" value="F:ATP hydrolysis activity"/>
    <property type="evidence" value="ECO:0007669"/>
    <property type="project" value="InterPro"/>
</dbReference>
<dbReference type="GO" id="GO:0015421">
    <property type="term" value="F:ABC-type oligopeptide transporter activity"/>
    <property type="evidence" value="ECO:0007669"/>
    <property type="project" value="TreeGrafter"/>
</dbReference>
<evidence type="ECO:0000256" key="8">
    <source>
        <dbReference type="ARBA" id="ARBA00023136"/>
    </source>
</evidence>
<dbReference type="Proteomes" id="UP000266441">
    <property type="component" value="Unassembled WGS sequence"/>
</dbReference>
<feature type="transmembrane region" description="Helical" evidence="9">
    <location>
        <begin position="245"/>
        <end position="271"/>
    </location>
</feature>
<dbReference type="CDD" id="cd18548">
    <property type="entry name" value="ABC_6TM_Tm287_like"/>
    <property type="match status" value="1"/>
</dbReference>
<keyword evidence="13" id="KW-1185">Reference proteome</keyword>
<dbReference type="Pfam" id="PF00664">
    <property type="entry name" value="ABC_membrane"/>
    <property type="match status" value="1"/>
</dbReference>